<dbReference type="Proteomes" id="UP000000305">
    <property type="component" value="Unassembled WGS sequence"/>
</dbReference>
<dbReference type="eggNOG" id="ENOG502S52F">
    <property type="taxonomic scope" value="Eukaryota"/>
</dbReference>
<keyword evidence="1 2" id="KW-0193">Cuticle</keyword>
<evidence type="ECO:0000313" key="5">
    <source>
        <dbReference type="Proteomes" id="UP000000305"/>
    </source>
</evidence>
<dbReference type="PhylomeDB" id="E9GSU2"/>
<feature type="chain" id="PRO_5003240569" description="Cuticular protein" evidence="3">
    <location>
        <begin position="18"/>
        <end position="281"/>
    </location>
</feature>
<evidence type="ECO:0000256" key="2">
    <source>
        <dbReference type="PROSITE-ProRule" id="PRU00497"/>
    </source>
</evidence>
<protein>
    <recommendedName>
        <fullName evidence="6">Cuticular protein</fullName>
    </recommendedName>
</protein>
<reference evidence="4 5" key="1">
    <citation type="journal article" date="2011" name="Science">
        <title>The ecoresponsive genome of Daphnia pulex.</title>
        <authorList>
            <person name="Colbourne J.K."/>
            <person name="Pfrender M.E."/>
            <person name="Gilbert D."/>
            <person name="Thomas W.K."/>
            <person name="Tucker A."/>
            <person name="Oakley T.H."/>
            <person name="Tokishita S."/>
            <person name="Aerts A."/>
            <person name="Arnold G.J."/>
            <person name="Basu M.K."/>
            <person name="Bauer D.J."/>
            <person name="Caceres C.E."/>
            <person name="Carmel L."/>
            <person name="Casola C."/>
            <person name="Choi J.H."/>
            <person name="Detter J.C."/>
            <person name="Dong Q."/>
            <person name="Dusheyko S."/>
            <person name="Eads B.D."/>
            <person name="Frohlich T."/>
            <person name="Geiler-Samerotte K.A."/>
            <person name="Gerlach D."/>
            <person name="Hatcher P."/>
            <person name="Jogdeo S."/>
            <person name="Krijgsveld J."/>
            <person name="Kriventseva E.V."/>
            <person name="Kultz D."/>
            <person name="Laforsch C."/>
            <person name="Lindquist E."/>
            <person name="Lopez J."/>
            <person name="Manak J.R."/>
            <person name="Muller J."/>
            <person name="Pangilinan J."/>
            <person name="Patwardhan R.P."/>
            <person name="Pitluck S."/>
            <person name="Pritham E.J."/>
            <person name="Rechtsteiner A."/>
            <person name="Rho M."/>
            <person name="Rogozin I.B."/>
            <person name="Sakarya O."/>
            <person name="Salamov A."/>
            <person name="Schaack S."/>
            <person name="Shapiro H."/>
            <person name="Shiga Y."/>
            <person name="Skalitzky C."/>
            <person name="Smith Z."/>
            <person name="Souvorov A."/>
            <person name="Sung W."/>
            <person name="Tang Z."/>
            <person name="Tsuchiya D."/>
            <person name="Tu H."/>
            <person name="Vos H."/>
            <person name="Wang M."/>
            <person name="Wolf Y.I."/>
            <person name="Yamagata H."/>
            <person name="Yamada T."/>
            <person name="Ye Y."/>
            <person name="Shaw J.R."/>
            <person name="Andrews J."/>
            <person name="Crease T.J."/>
            <person name="Tang H."/>
            <person name="Lucas S.M."/>
            <person name="Robertson H.M."/>
            <person name="Bork P."/>
            <person name="Koonin E.V."/>
            <person name="Zdobnov E.M."/>
            <person name="Grigoriev I.V."/>
            <person name="Lynch M."/>
            <person name="Boore J.L."/>
        </authorList>
    </citation>
    <scope>NUCLEOTIDE SEQUENCE [LARGE SCALE GENOMIC DNA]</scope>
</reference>
<evidence type="ECO:0000256" key="3">
    <source>
        <dbReference type="SAM" id="SignalP"/>
    </source>
</evidence>
<dbReference type="InterPro" id="IPR050468">
    <property type="entry name" value="Cuticle_Struct_Prot"/>
</dbReference>
<organism evidence="4 5">
    <name type="scientific">Daphnia pulex</name>
    <name type="common">Water flea</name>
    <dbReference type="NCBI Taxonomy" id="6669"/>
    <lineage>
        <taxon>Eukaryota</taxon>
        <taxon>Metazoa</taxon>
        <taxon>Ecdysozoa</taxon>
        <taxon>Arthropoda</taxon>
        <taxon>Crustacea</taxon>
        <taxon>Branchiopoda</taxon>
        <taxon>Diplostraca</taxon>
        <taxon>Cladocera</taxon>
        <taxon>Anomopoda</taxon>
        <taxon>Daphniidae</taxon>
        <taxon>Daphnia</taxon>
    </lineage>
</organism>
<dbReference type="PROSITE" id="PS00233">
    <property type="entry name" value="CHIT_BIND_RR_1"/>
    <property type="match status" value="1"/>
</dbReference>
<keyword evidence="5" id="KW-1185">Reference proteome</keyword>
<dbReference type="EMBL" id="GL732562">
    <property type="protein sequence ID" value="EFX77523.1"/>
    <property type="molecule type" value="Genomic_DNA"/>
</dbReference>
<dbReference type="PANTHER" id="PTHR10380:SF196">
    <property type="entry name" value="CUTICULAR PROTEIN 72EA"/>
    <property type="match status" value="1"/>
</dbReference>
<sequence length="281" mass="28833">MKSTIACLLVLAVAAQAQFFGYGGYGGYYGNYGAYPFAGVRATTAYTGIPATAAVPAALPVAYGYPSISATQYHAQDELGQASFGYAHPGQAASNLRDGFGNQIGSYAYINPEGKEVRVSYTADSRGFRVQSNDLPVAPVDNSVAPLPVQDTPEVAAAKADHAAAIVAAKSGVVPVAPVAPVVALPAPVQDTPEVTAAKAEFAVKFAAAKDAATPAVRAKRQVWNYGAAPFAYPGYAVSPYAYSVAAPAVYAAPAAPAPVREATLTKTILTPGHAVSYRVD</sequence>
<dbReference type="STRING" id="6669.E9GSU2"/>
<keyword evidence="3" id="KW-0732">Signal</keyword>
<dbReference type="PROSITE" id="PS51155">
    <property type="entry name" value="CHIT_BIND_RR_2"/>
    <property type="match status" value="1"/>
</dbReference>
<dbReference type="OMA" id="SFAYSTH"/>
<name>E9GSU2_DAPPU</name>
<dbReference type="GO" id="GO:0062129">
    <property type="term" value="C:chitin-based extracellular matrix"/>
    <property type="evidence" value="ECO:0000318"/>
    <property type="project" value="GO_Central"/>
</dbReference>
<proteinExistence type="predicted"/>
<dbReference type="InterPro" id="IPR000618">
    <property type="entry name" value="Insect_cuticle"/>
</dbReference>
<evidence type="ECO:0000256" key="1">
    <source>
        <dbReference type="ARBA" id="ARBA00022460"/>
    </source>
</evidence>
<accession>E9GSU2</accession>
<evidence type="ECO:0008006" key="6">
    <source>
        <dbReference type="Google" id="ProtNLM"/>
    </source>
</evidence>
<feature type="signal peptide" evidence="3">
    <location>
        <begin position="1"/>
        <end position="17"/>
    </location>
</feature>
<dbReference type="HOGENOM" id="CLU_991315_0_0_1"/>
<dbReference type="PANTHER" id="PTHR10380">
    <property type="entry name" value="CUTICLE PROTEIN"/>
    <property type="match status" value="1"/>
</dbReference>
<gene>
    <name evidence="4" type="ORF">DAPPUDRAFT_106124</name>
</gene>
<dbReference type="KEGG" id="dpx:DAPPUDRAFT_106124"/>
<dbReference type="GO" id="GO:0008010">
    <property type="term" value="F:structural constituent of chitin-based larval cuticle"/>
    <property type="evidence" value="ECO:0000318"/>
    <property type="project" value="GO_Central"/>
</dbReference>
<dbReference type="InParanoid" id="E9GSU2"/>
<dbReference type="OrthoDB" id="8188035at2759"/>
<evidence type="ECO:0000313" key="4">
    <source>
        <dbReference type="EMBL" id="EFX77523.1"/>
    </source>
</evidence>
<dbReference type="AlphaFoldDB" id="E9GSU2"/>
<dbReference type="InterPro" id="IPR031311">
    <property type="entry name" value="CHIT_BIND_RR_consensus"/>
</dbReference>
<dbReference type="Pfam" id="PF00379">
    <property type="entry name" value="Chitin_bind_4"/>
    <property type="match status" value="1"/>
</dbReference>